<dbReference type="InterPro" id="IPR050643">
    <property type="entry name" value="Periplasmic_pilus_chap"/>
</dbReference>
<organism evidence="9 10">
    <name type="scientific">Achromobacter marplatensis</name>
    <dbReference type="NCBI Taxonomy" id="470868"/>
    <lineage>
        <taxon>Bacteria</taxon>
        <taxon>Pseudomonadati</taxon>
        <taxon>Pseudomonadota</taxon>
        <taxon>Betaproteobacteria</taxon>
        <taxon>Burkholderiales</taxon>
        <taxon>Alcaligenaceae</taxon>
        <taxon>Achromobacter</taxon>
    </lineage>
</organism>
<name>A0AA42W6U4_9BURK</name>
<evidence type="ECO:0000313" key="10">
    <source>
        <dbReference type="Proteomes" id="UP001161276"/>
    </source>
</evidence>
<evidence type="ECO:0000256" key="3">
    <source>
        <dbReference type="ARBA" id="ARBA00022729"/>
    </source>
</evidence>
<keyword evidence="4" id="KW-0574">Periplasm</keyword>
<comment type="subcellular location">
    <subcellularLocation>
        <location evidence="1">Periplasm</location>
    </subcellularLocation>
</comment>
<keyword evidence="3 6" id="KW-0732">Signal</keyword>
<evidence type="ECO:0000256" key="4">
    <source>
        <dbReference type="ARBA" id="ARBA00022764"/>
    </source>
</evidence>
<protein>
    <submittedName>
        <fullName evidence="9">Fimbria/pilus periplasmic chaperone</fullName>
    </submittedName>
</protein>
<dbReference type="SUPFAM" id="SSF49354">
    <property type="entry name" value="PapD-like"/>
    <property type="match status" value="1"/>
</dbReference>
<dbReference type="RefSeq" id="WP_035212938.1">
    <property type="nucleotide sequence ID" value="NZ_ALJE01000011.1"/>
</dbReference>
<dbReference type="GO" id="GO:0030288">
    <property type="term" value="C:outer membrane-bounded periplasmic space"/>
    <property type="evidence" value="ECO:0007669"/>
    <property type="project" value="InterPro"/>
</dbReference>
<feature type="signal peptide" evidence="6">
    <location>
        <begin position="1"/>
        <end position="28"/>
    </location>
</feature>
<comment type="similarity">
    <text evidence="2">Belongs to the periplasmic pilus chaperone family.</text>
</comment>
<dbReference type="InterPro" id="IPR001829">
    <property type="entry name" value="Pili_assmbl_chaperone_bac"/>
</dbReference>
<dbReference type="InterPro" id="IPR008962">
    <property type="entry name" value="PapD-like_sf"/>
</dbReference>
<dbReference type="PANTHER" id="PTHR30251">
    <property type="entry name" value="PILUS ASSEMBLY CHAPERONE"/>
    <property type="match status" value="1"/>
</dbReference>
<accession>A0AA42W6U4</accession>
<dbReference type="PANTHER" id="PTHR30251:SF2">
    <property type="entry name" value="FIMBRIAL CHAPERONE YADV-RELATED"/>
    <property type="match status" value="1"/>
</dbReference>
<evidence type="ECO:0000256" key="6">
    <source>
        <dbReference type="SAM" id="SignalP"/>
    </source>
</evidence>
<dbReference type="Pfam" id="PF00345">
    <property type="entry name" value="PapD_N"/>
    <property type="match status" value="1"/>
</dbReference>
<feature type="chain" id="PRO_5041242288" evidence="6">
    <location>
        <begin position="29"/>
        <end position="247"/>
    </location>
</feature>
<dbReference type="InterPro" id="IPR013783">
    <property type="entry name" value="Ig-like_fold"/>
</dbReference>
<keyword evidence="5" id="KW-0143">Chaperone</keyword>
<dbReference type="Proteomes" id="UP001161276">
    <property type="component" value="Unassembled WGS sequence"/>
</dbReference>
<feature type="domain" description="Pili assembly chaperone C-terminal" evidence="8">
    <location>
        <begin position="174"/>
        <end position="239"/>
    </location>
</feature>
<comment type="caution">
    <text evidence="9">The sequence shown here is derived from an EMBL/GenBank/DDBJ whole genome shotgun (WGS) entry which is preliminary data.</text>
</comment>
<dbReference type="EMBL" id="JAOCKG010000002">
    <property type="protein sequence ID" value="MDH2049694.1"/>
    <property type="molecule type" value="Genomic_DNA"/>
</dbReference>
<gene>
    <name evidence="9" type="ORF">N5K24_04785</name>
</gene>
<evidence type="ECO:0000256" key="1">
    <source>
        <dbReference type="ARBA" id="ARBA00004418"/>
    </source>
</evidence>
<dbReference type="InterPro" id="IPR016148">
    <property type="entry name" value="Pili_assmbl_chaperone_C"/>
</dbReference>
<dbReference type="InterPro" id="IPR016147">
    <property type="entry name" value="Pili_assmbl_chaperone_N"/>
</dbReference>
<evidence type="ECO:0000256" key="2">
    <source>
        <dbReference type="ARBA" id="ARBA00007399"/>
    </source>
</evidence>
<reference evidence="9" key="1">
    <citation type="submission" date="2022-09" db="EMBL/GenBank/DDBJ databases">
        <title>Intensive care unit water sources are persistently colonized with multi-drug resistant bacteria and are the site of extensive horizontal gene transfer of antibiotic resistance genes.</title>
        <authorList>
            <person name="Diorio-Toth L."/>
        </authorList>
    </citation>
    <scope>NUCLEOTIDE SEQUENCE</scope>
    <source>
        <strain evidence="9">GD03676</strain>
    </source>
</reference>
<dbReference type="SUPFAM" id="SSF49584">
    <property type="entry name" value="Periplasmic chaperone C-domain"/>
    <property type="match status" value="1"/>
</dbReference>
<dbReference type="PRINTS" id="PR00969">
    <property type="entry name" value="CHAPERONPILI"/>
</dbReference>
<evidence type="ECO:0000259" key="7">
    <source>
        <dbReference type="Pfam" id="PF00345"/>
    </source>
</evidence>
<evidence type="ECO:0000259" key="8">
    <source>
        <dbReference type="Pfam" id="PF02753"/>
    </source>
</evidence>
<dbReference type="GO" id="GO:0071555">
    <property type="term" value="P:cell wall organization"/>
    <property type="evidence" value="ECO:0007669"/>
    <property type="project" value="InterPro"/>
</dbReference>
<sequence length="247" mass="26713">MTPVVRRVCSALMAGVMTWAACASSAQAALVLMGTRVVYPSDAKDVTIRARNEGSQPVLAQVWMDDGSPGVAPANMVVPFTVSPVLTRIDPNSSAVIRLMYMKGPLPDDRETLFYLNVLEAPPRSDATNSAMFSFRTRIKLFFRPAALRDGIDDAPAKLEWQLVQSATGPALEVNNPTPYHVSMSSIDSVSGGRTAALGGGMVAPFSVERFKLPKGATAGDRQKMLIRYEVINDYGGRHTLERSLSH</sequence>
<dbReference type="Gene3D" id="2.60.40.10">
    <property type="entry name" value="Immunoglobulins"/>
    <property type="match status" value="2"/>
</dbReference>
<dbReference type="Pfam" id="PF02753">
    <property type="entry name" value="PapD_C"/>
    <property type="match status" value="1"/>
</dbReference>
<dbReference type="PROSITE" id="PS51257">
    <property type="entry name" value="PROKAR_LIPOPROTEIN"/>
    <property type="match status" value="1"/>
</dbReference>
<dbReference type="AlphaFoldDB" id="A0AA42W6U4"/>
<proteinExistence type="inferred from homology"/>
<evidence type="ECO:0000256" key="5">
    <source>
        <dbReference type="ARBA" id="ARBA00023186"/>
    </source>
</evidence>
<dbReference type="InterPro" id="IPR036316">
    <property type="entry name" value="Pili_assmbl_chap_C_dom_sf"/>
</dbReference>
<evidence type="ECO:0000313" key="9">
    <source>
        <dbReference type="EMBL" id="MDH2049694.1"/>
    </source>
</evidence>
<feature type="domain" description="Pili assembly chaperone N-terminal" evidence="7">
    <location>
        <begin position="30"/>
        <end position="148"/>
    </location>
</feature>